<proteinExistence type="predicted"/>
<dbReference type="AlphaFoldDB" id="A0A380WKK9"/>
<dbReference type="InterPro" id="IPR014710">
    <property type="entry name" value="RmlC-like_jellyroll"/>
</dbReference>
<dbReference type="RefSeq" id="WP_115731678.1">
    <property type="nucleotide sequence ID" value="NZ_BAAAVY010000002.1"/>
</dbReference>
<organism evidence="1 2">
    <name type="scientific">Aminobacter aminovorans</name>
    <name type="common">Chelatobacter heintzii</name>
    <dbReference type="NCBI Taxonomy" id="83263"/>
    <lineage>
        <taxon>Bacteria</taxon>
        <taxon>Pseudomonadati</taxon>
        <taxon>Pseudomonadota</taxon>
        <taxon>Alphaproteobacteria</taxon>
        <taxon>Hyphomicrobiales</taxon>
        <taxon>Phyllobacteriaceae</taxon>
        <taxon>Aminobacter</taxon>
    </lineage>
</organism>
<dbReference type="GO" id="GO:0047869">
    <property type="term" value="F:dimethylpropiothetin dethiomethylase activity"/>
    <property type="evidence" value="ECO:0007669"/>
    <property type="project" value="InterPro"/>
</dbReference>
<gene>
    <name evidence="1" type="ORF">NCTC10684_02768</name>
</gene>
<dbReference type="Gene3D" id="2.60.120.10">
    <property type="entry name" value="Jelly Rolls"/>
    <property type="match status" value="1"/>
</dbReference>
<dbReference type="EMBL" id="UFSM01000001">
    <property type="protein sequence ID" value="SUU89527.1"/>
    <property type="molecule type" value="Genomic_DNA"/>
</dbReference>
<dbReference type="SUPFAM" id="SSF51182">
    <property type="entry name" value="RmlC-like cupins"/>
    <property type="match status" value="1"/>
</dbReference>
<sequence length="205" mass="22161">MATNFDGLLQAFRGFLEATDSVTPVGEFLGDIDWDMPVRPLKPHAVACARLLDRAVELATAGCRPLAELVVRHRGELHWGQTYTAADFGQRFLDNYGWVEMFGTRGHYANDTVAGGFLVLGPDVEYPDHHHLAEEIYIPLTGGTAWRMGDAPFGPRDAGEVIHHAANVNHAMRTGGEPLLALYLWRGGPLAAKSTVSGTAAGGRA</sequence>
<dbReference type="Proteomes" id="UP000254701">
    <property type="component" value="Unassembled WGS sequence"/>
</dbReference>
<dbReference type="Pfam" id="PF16867">
    <property type="entry name" value="DMSP_lyase"/>
    <property type="match status" value="1"/>
</dbReference>
<dbReference type="InterPro" id="IPR031723">
    <property type="entry name" value="DMSP_lyase"/>
</dbReference>
<accession>A0A380WKK9</accession>
<dbReference type="OrthoDB" id="9083851at2"/>
<reference evidence="1 2" key="1">
    <citation type="submission" date="2018-06" db="EMBL/GenBank/DDBJ databases">
        <authorList>
            <consortium name="Pathogen Informatics"/>
            <person name="Doyle S."/>
        </authorList>
    </citation>
    <scope>NUCLEOTIDE SEQUENCE [LARGE SCALE GENOMIC DNA]</scope>
    <source>
        <strain evidence="1 2">NCTC10684</strain>
    </source>
</reference>
<evidence type="ECO:0000313" key="2">
    <source>
        <dbReference type="Proteomes" id="UP000254701"/>
    </source>
</evidence>
<evidence type="ECO:0000313" key="1">
    <source>
        <dbReference type="EMBL" id="SUU89527.1"/>
    </source>
</evidence>
<name>A0A380WKK9_AMIAI</name>
<protein>
    <submittedName>
        <fullName evidence="1">Uncharacterized protein</fullName>
    </submittedName>
</protein>
<dbReference type="InterPro" id="IPR011051">
    <property type="entry name" value="RmlC_Cupin_sf"/>
</dbReference>